<organism evidence="3 4">
    <name type="scientific">Lottia gigantea</name>
    <name type="common">Giant owl limpet</name>
    <dbReference type="NCBI Taxonomy" id="225164"/>
    <lineage>
        <taxon>Eukaryota</taxon>
        <taxon>Metazoa</taxon>
        <taxon>Spiralia</taxon>
        <taxon>Lophotrochozoa</taxon>
        <taxon>Mollusca</taxon>
        <taxon>Gastropoda</taxon>
        <taxon>Patellogastropoda</taxon>
        <taxon>Lottioidea</taxon>
        <taxon>Lottiidae</taxon>
        <taxon>Lottia</taxon>
    </lineage>
</organism>
<protein>
    <recommendedName>
        <fullName evidence="2">BPTI/Kunitz inhibitor domain-containing protein</fullName>
    </recommendedName>
</protein>
<dbReference type="SMART" id="SM00131">
    <property type="entry name" value="KU"/>
    <property type="match status" value="3"/>
</dbReference>
<reference evidence="3 4" key="1">
    <citation type="journal article" date="2013" name="Nature">
        <title>Insights into bilaterian evolution from three spiralian genomes.</title>
        <authorList>
            <person name="Simakov O."/>
            <person name="Marletaz F."/>
            <person name="Cho S.J."/>
            <person name="Edsinger-Gonzales E."/>
            <person name="Havlak P."/>
            <person name="Hellsten U."/>
            <person name="Kuo D.H."/>
            <person name="Larsson T."/>
            <person name="Lv J."/>
            <person name="Arendt D."/>
            <person name="Savage R."/>
            <person name="Osoegawa K."/>
            <person name="de Jong P."/>
            <person name="Grimwood J."/>
            <person name="Chapman J.A."/>
            <person name="Shapiro H."/>
            <person name="Aerts A."/>
            <person name="Otillar R.P."/>
            <person name="Terry A.Y."/>
            <person name="Boore J.L."/>
            <person name="Grigoriev I.V."/>
            <person name="Lindberg D.R."/>
            <person name="Seaver E.C."/>
            <person name="Weisblat D.A."/>
            <person name="Putnam N.H."/>
            <person name="Rokhsar D.S."/>
        </authorList>
    </citation>
    <scope>NUCLEOTIDE SEQUENCE [LARGE SCALE GENOMIC DNA]</scope>
</reference>
<dbReference type="Proteomes" id="UP000030746">
    <property type="component" value="Unassembled WGS sequence"/>
</dbReference>
<dbReference type="OMA" id="REEYFFN"/>
<feature type="domain" description="BPTI/Kunitz inhibitor" evidence="2">
    <location>
        <begin position="29"/>
        <end position="84"/>
    </location>
</feature>
<dbReference type="PROSITE" id="PS00280">
    <property type="entry name" value="BPTI_KUNITZ_1"/>
    <property type="match status" value="1"/>
</dbReference>
<feature type="signal peptide" evidence="1">
    <location>
        <begin position="1"/>
        <end position="26"/>
    </location>
</feature>
<dbReference type="GO" id="GO:0005615">
    <property type="term" value="C:extracellular space"/>
    <property type="evidence" value="ECO:0007669"/>
    <property type="project" value="TreeGrafter"/>
</dbReference>
<keyword evidence="4" id="KW-1185">Reference proteome</keyword>
<dbReference type="InterPro" id="IPR002223">
    <property type="entry name" value="Kunitz_BPTI"/>
</dbReference>
<keyword evidence="1" id="KW-0732">Signal</keyword>
<gene>
    <name evidence="3" type="ORF">LOTGIDRAFT_224731</name>
</gene>
<evidence type="ECO:0000256" key="1">
    <source>
        <dbReference type="SAM" id="SignalP"/>
    </source>
</evidence>
<dbReference type="InterPro" id="IPR036880">
    <property type="entry name" value="Kunitz_BPTI_sf"/>
</dbReference>
<dbReference type="Gene3D" id="4.10.410.10">
    <property type="entry name" value="Pancreatic trypsin inhibitor Kunitz domain"/>
    <property type="match status" value="3"/>
</dbReference>
<dbReference type="SUPFAM" id="SSF57362">
    <property type="entry name" value="BPTI-like"/>
    <property type="match status" value="3"/>
</dbReference>
<name>V4B4Z5_LOTGI</name>
<feature type="domain" description="BPTI/Kunitz inhibitor" evidence="2">
    <location>
        <begin position="147"/>
        <end position="197"/>
    </location>
</feature>
<dbReference type="CTD" id="20247231"/>
<evidence type="ECO:0000259" key="2">
    <source>
        <dbReference type="PROSITE" id="PS50279"/>
    </source>
</evidence>
<dbReference type="KEGG" id="lgi:LOTGIDRAFT_224731"/>
<evidence type="ECO:0000313" key="3">
    <source>
        <dbReference type="EMBL" id="ESP02566.1"/>
    </source>
</evidence>
<sequence>MSRNNYFCKMFLFSLLILLSFHGSFGHNCNLPIDRGICDNRDYDYSKVQFGWNAEVGRCDMFSYSGCRGNENRFSTRNDCLEICGPERECMEPMVAGNCTEIQERYYFNKLSGMCEVFVYSGCQRNGNNFHSMYDCLKKCKPHHSHCYLEPHQGDGSKIEMRYYYDPAHDTCYRLDYSGMGGNENNFYDFRSCIRECALENRQL</sequence>
<dbReference type="RefSeq" id="XP_009046706.1">
    <property type="nucleotide sequence ID" value="XM_009048458.1"/>
</dbReference>
<feature type="domain" description="BPTI/Kunitz inhibitor" evidence="2">
    <location>
        <begin position="90"/>
        <end position="140"/>
    </location>
</feature>
<proteinExistence type="predicted"/>
<dbReference type="EMBL" id="KB200170">
    <property type="protein sequence ID" value="ESP02566.1"/>
    <property type="molecule type" value="Genomic_DNA"/>
</dbReference>
<dbReference type="PRINTS" id="PR00759">
    <property type="entry name" value="BASICPTASE"/>
</dbReference>
<evidence type="ECO:0000313" key="4">
    <source>
        <dbReference type="Proteomes" id="UP000030746"/>
    </source>
</evidence>
<dbReference type="InterPro" id="IPR050098">
    <property type="entry name" value="TFPI/VKTCI-like"/>
</dbReference>
<dbReference type="GO" id="GO:0004867">
    <property type="term" value="F:serine-type endopeptidase inhibitor activity"/>
    <property type="evidence" value="ECO:0007669"/>
    <property type="project" value="InterPro"/>
</dbReference>
<dbReference type="OrthoDB" id="4473401at2759"/>
<dbReference type="InterPro" id="IPR020901">
    <property type="entry name" value="Prtase_inh_Kunz-CS"/>
</dbReference>
<feature type="chain" id="PRO_5004717220" description="BPTI/Kunitz inhibitor domain-containing protein" evidence="1">
    <location>
        <begin position="27"/>
        <end position="204"/>
    </location>
</feature>
<dbReference type="PANTHER" id="PTHR10083">
    <property type="entry name" value="KUNITZ-TYPE PROTEASE INHIBITOR-RELATED"/>
    <property type="match status" value="1"/>
</dbReference>
<accession>V4B4Z5</accession>
<dbReference type="PANTHER" id="PTHR10083:SF373">
    <property type="entry name" value="SERINE PEPTIDASE INHIBITOR, KUNITZ TYPE, 2"/>
    <property type="match status" value="1"/>
</dbReference>
<dbReference type="HOGENOM" id="CLU_1344616_0_0_1"/>
<dbReference type="PROSITE" id="PS50279">
    <property type="entry name" value="BPTI_KUNITZ_2"/>
    <property type="match status" value="3"/>
</dbReference>
<dbReference type="GeneID" id="20247231"/>
<dbReference type="AlphaFoldDB" id="V4B4Z5"/>
<dbReference type="Pfam" id="PF00014">
    <property type="entry name" value="Kunitz_BPTI"/>
    <property type="match status" value="3"/>
</dbReference>
<dbReference type="CDD" id="cd00109">
    <property type="entry name" value="Kunitz-type"/>
    <property type="match status" value="2"/>
</dbReference>